<evidence type="ECO:0000313" key="2">
    <source>
        <dbReference type="Proteomes" id="UP000793456"/>
    </source>
</evidence>
<keyword evidence="2" id="KW-1185">Reference proteome</keyword>
<organism evidence="1 2">
    <name type="scientific">Larimichthys crocea</name>
    <name type="common">Large yellow croaker</name>
    <name type="synonym">Pseudosciaena crocea</name>
    <dbReference type="NCBI Taxonomy" id="215358"/>
    <lineage>
        <taxon>Eukaryota</taxon>
        <taxon>Metazoa</taxon>
        <taxon>Chordata</taxon>
        <taxon>Craniata</taxon>
        <taxon>Vertebrata</taxon>
        <taxon>Euteleostomi</taxon>
        <taxon>Actinopterygii</taxon>
        <taxon>Neopterygii</taxon>
        <taxon>Teleostei</taxon>
        <taxon>Neoteleostei</taxon>
        <taxon>Acanthomorphata</taxon>
        <taxon>Eupercaria</taxon>
        <taxon>Sciaenidae</taxon>
        <taxon>Larimichthys</taxon>
    </lineage>
</organism>
<accession>A0ACD3R0J0</accession>
<proteinExistence type="predicted"/>
<comment type="caution">
    <text evidence="1">The sequence shown here is derived from an EMBL/GenBank/DDBJ whole genome shotgun (WGS) entry which is preliminary data.</text>
</comment>
<reference evidence="1" key="1">
    <citation type="submission" date="2018-11" db="EMBL/GenBank/DDBJ databases">
        <title>The sequence and de novo assembly of Larimichthys crocea genome using PacBio and Hi-C technologies.</title>
        <authorList>
            <person name="Xu P."/>
            <person name="Chen B."/>
            <person name="Zhou Z."/>
            <person name="Ke Q."/>
            <person name="Wu Y."/>
            <person name="Bai H."/>
            <person name="Pu F."/>
        </authorList>
    </citation>
    <scope>NUCLEOTIDE SEQUENCE</scope>
    <source>
        <tissue evidence="1">Muscle</tissue>
    </source>
</reference>
<dbReference type="Proteomes" id="UP000793456">
    <property type="component" value="Chromosome XII"/>
</dbReference>
<name>A0ACD3R0J0_LARCR</name>
<dbReference type="EMBL" id="CM011685">
    <property type="protein sequence ID" value="TMS12481.1"/>
    <property type="molecule type" value="Genomic_DNA"/>
</dbReference>
<evidence type="ECO:0000313" key="1">
    <source>
        <dbReference type="EMBL" id="TMS12481.1"/>
    </source>
</evidence>
<gene>
    <name evidence="1" type="ORF">E3U43_017439</name>
</gene>
<sequence>MSPPLHVQKLTPSPPRPTPGSTFTIPASKSQDRVVGPGQGPSQHWQGMEDRERLPVVDNIHNSMQRVNHSQEELYPPPGGLRPEERMQQHYQQDYQHRDMDYQHRELDYQRGGPPGVGGPDHWTPQPQVSSSLESSTSSQEHLNFSASSSSSNKTQNQKTGPGRWKTPNAPHSVPPHSAQPPSRSDLPPPPPPPPATYPESYDPYDPQPDLPLPPPPSTVTPAVAQQAADRKKREEQQRWYEKEKARLEEERPEKLASLPRSAVPPPASASNPAGMDTVIRELLPQQQPRTIERRDLQYITISKEELTSSDSLSPDPWKRDAREKAEKQQQLHIVDLLDKEIQELQAKPERTAEESDRLRKLMLEWQFQKRLQESKQSDEDEEEEDDEDVDTMMIMQRLEAEKRARQQNAVPAISVLDLRRQEEEYYTRLEAERRRQHDEAERKLLTPDDPAGFNSYTGNSAGVVGSGEVYKDPRDKWTKSQEQENSNPSGPPENLTFKERQRLFSQGKEVSNKVKASRKLMELENELNTK</sequence>
<protein>
    <submittedName>
        <fullName evidence="1">Uncharacterized protein</fullName>
    </submittedName>
</protein>